<dbReference type="OrthoDB" id="3035401at2"/>
<keyword evidence="1" id="KW-0472">Membrane</keyword>
<keyword evidence="1" id="KW-1133">Transmembrane helix</keyword>
<protein>
    <submittedName>
        <fullName evidence="2">Uncharacterized protein</fullName>
    </submittedName>
</protein>
<feature type="transmembrane region" description="Helical" evidence="1">
    <location>
        <begin position="6"/>
        <end position="25"/>
    </location>
</feature>
<dbReference type="AlphaFoldDB" id="A0A8D4UWF9"/>
<accession>A0A8D4UWF9</accession>
<proteinExistence type="predicted"/>
<feature type="transmembrane region" description="Helical" evidence="1">
    <location>
        <begin position="37"/>
        <end position="53"/>
    </location>
</feature>
<dbReference type="EMBL" id="AP019697">
    <property type="protein sequence ID" value="BBK26207.1"/>
    <property type="molecule type" value="Genomic_DNA"/>
</dbReference>
<evidence type="ECO:0000313" key="3">
    <source>
        <dbReference type="Proteomes" id="UP000320585"/>
    </source>
</evidence>
<dbReference type="RefSeq" id="WP_144269350.1">
    <property type="nucleotide sequence ID" value="NZ_AP019697.1"/>
</dbReference>
<dbReference type="GeneID" id="92717333"/>
<gene>
    <name evidence="2" type="ORF">Dia5BBH33_21420</name>
</gene>
<name>A0A8D4UWF9_9FIRM</name>
<sequence length="174" mass="20176">MIIFISDSLFLLYIVTFLVIIITIYKCIKAKKIETKTIVIILIGVVYLLFYSYESIPSEKVQYNHIAISDVEGLSEKEIVNKILIQEFDYYKSERLFTKNQIFDYKINRINGPTNDTSKTDNHYYDVSYSVKTIAPAWIAGNGKNEGLWVNSKSEFYNLIKNNDQYILNRVGGL</sequence>
<reference evidence="3" key="1">
    <citation type="submission" date="2019-05" db="EMBL/GenBank/DDBJ databases">
        <title>Complete genome sequencing of Dialister sp. strain 5BBH33.</title>
        <authorList>
            <person name="Sakamoto M."/>
            <person name="Murakami T."/>
            <person name="Mori H."/>
        </authorList>
    </citation>
    <scope>NUCLEOTIDE SEQUENCE [LARGE SCALE GENOMIC DNA]</scope>
    <source>
        <strain evidence="3">5BBH33</strain>
    </source>
</reference>
<dbReference type="KEGG" id="dho:Dia5BBH33_21420"/>
<dbReference type="Proteomes" id="UP000320585">
    <property type="component" value="Chromosome"/>
</dbReference>
<organism evidence="2 3">
    <name type="scientific">Dialister hominis</name>
    <dbReference type="NCBI Taxonomy" id="2582419"/>
    <lineage>
        <taxon>Bacteria</taxon>
        <taxon>Bacillati</taxon>
        <taxon>Bacillota</taxon>
        <taxon>Negativicutes</taxon>
        <taxon>Veillonellales</taxon>
        <taxon>Veillonellaceae</taxon>
        <taxon>Dialister</taxon>
    </lineage>
</organism>
<keyword evidence="1" id="KW-0812">Transmembrane</keyword>
<keyword evidence="3" id="KW-1185">Reference proteome</keyword>
<evidence type="ECO:0000313" key="2">
    <source>
        <dbReference type="EMBL" id="BBK26207.1"/>
    </source>
</evidence>
<evidence type="ECO:0000256" key="1">
    <source>
        <dbReference type="SAM" id="Phobius"/>
    </source>
</evidence>